<dbReference type="InterPro" id="IPR026992">
    <property type="entry name" value="DIOX_N"/>
</dbReference>
<feature type="domain" description="Non-haem dioxygenase N-terminal" evidence="2">
    <location>
        <begin position="29"/>
        <end position="135"/>
    </location>
</feature>
<gene>
    <name evidence="3" type="ORF">POSPLADRAFT_1076314</name>
</gene>
<evidence type="ECO:0000259" key="2">
    <source>
        <dbReference type="Pfam" id="PF14226"/>
    </source>
</evidence>
<protein>
    <recommendedName>
        <fullName evidence="5">Fe2OG dioxygenase domain-containing protein</fullName>
    </recommendedName>
</protein>
<dbReference type="EMBL" id="KZ110608">
    <property type="protein sequence ID" value="OSX57433.1"/>
    <property type="molecule type" value="Genomic_DNA"/>
</dbReference>
<dbReference type="InterPro" id="IPR050231">
    <property type="entry name" value="Iron_ascorbate_oxido_reductase"/>
</dbReference>
<dbReference type="PRINTS" id="PR00682">
    <property type="entry name" value="IPNSYNTHASE"/>
</dbReference>
<dbReference type="Pfam" id="PF03171">
    <property type="entry name" value="2OG-FeII_Oxy"/>
    <property type="match status" value="1"/>
</dbReference>
<dbReference type="Proteomes" id="UP000194127">
    <property type="component" value="Unassembled WGS sequence"/>
</dbReference>
<dbReference type="InterPro" id="IPR027443">
    <property type="entry name" value="IPNS-like_sf"/>
</dbReference>
<evidence type="ECO:0000259" key="1">
    <source>
        <dbReference type="Pfam" id="PF03171"/>
    </source>
</evidence>
<evidence type="ECO:0000313" key="4">
    <source>
        <dbReference type="Proteomes" id="UP000194127"/>
    </source>
</evidence>
<name>A0A1X6MMX5_9APHY</name>
<feature type="domain" description="Isopenicillin N synthase-like Fe(2+) 2OG dioxygenase" evidence="1">
    <location>
        <begin position="191"/>
        <end position="280"/>
    </location>
</feature>
<dbReference type="Gene3D" id="2.60.120.330">
    <property type="entry name" value="B-lactam Antibiotic, Isopenicillin N Synthase, Chain"/>
    <property type="match status" value="1"/>
</dbReference>
<sequence length="363" mass="41403">MPSTILPSIPRLQRLPVTKENLEYADLAVIDLSNAHTAEGRAELALQMRDAMSTQGFFYVVNHGLTQAQNDRIFDIADVSFTQVGDDEKKIYTGDFESTGIYLGYKPRRQWHINGGVHDQIEQYNMNRDVTVDEHPKVLRPLLPEIDAFNRFCHFEVLFPILRLLALGLELPEDTFVNMHGFEDNNETAVRFMKYFPLSDDEEVKTQGVWLKGHTDIGSVSILWSQPISALQILSPDGKWRWIRHIDNALVINAGDVMEFLSGGFYKATIHRVIQPPADQRGYARVGVFYFAKANDDTKLIPFAESPVLQKHGINRLCPDDQAPTMEEWRRSRTSAYGVTALELKDNGIEEEVIRNVVVKHYN</sequence>
<accession>A0A1X6MMX5</accession>
<dbReference type="AlphaFoldDB" id="A0A1X6MMX5"/>
<reference evidence="3 4" key="1">
    <citation type="submission" date="2017-04" db="EMBL/GenBank/DDBJ databases">
        <title>Genome Sequence of the Model Brown-Rot Fungus Postia placenta SB12.</title>
        <authorList>
            <consortium name="DOE Joint Genome Institute"/>
            <person name="Gaskell J."/>
            <person name="Kersten P."/>
            <person name="Larrondo L.F."/>
            <person name="Canessa P."/>
            <person name="Martinez D."/>
            <person name="Hibbett D."/>
            <person name="Schmoll M."/>
            <person name="Kubicek C.P."/>
            <person name="Martinez A.T."/>
            <person name="Yadav J."/>
            <person name="Master E."/>
            <person name="Magnuson J.K."/>
            <person name="James T."/>
            <person name="Yaver D."/>
            <person name="Berka R."/>
            <person name="Labutti K."/>
            <person name="Lipzen A."/>
            <person name="Aerts A."/>
            <person name="Barry K."/>
            <person name="Henrissat B."/>
            <person name="Blanchette R."/>
            <person name="Grigoriev I."/>
            <person name="Cullen D."/>
        </authorList>
    </citation>
    <scope>NUCLEOTIDE SEQUENCE [LARGE SCALE GENOMIC DNA]</scope>
    <source>
        <strain evidence="3 4">MAD-698-R-SB12</strain>
    </source>
</reference>
<dbReference type="GeneID" id="36327854"/>
<dbReference type="RefSeq" id="XP_024334227.1">
    <property type="nucleotide sequence ID" value="XM_024482905.1"/>
</dbReference>
<dbReference type="OrthoDB" id="406156at2759"/>
<dbReference type="SUPFAM" id="SSF51197">
    <property type="entry name" value="Clavaminate synthase-like"/>
    <property type="match status" value="1"/>
</dbReference>
<organism evidence="3 4">
    <name type="scientific">Postia placenta MAD-698-R-SB12</name>
    <dbReference type="NCBI Taxonomy" id="670580"/>
    <lineage>
        <taxon>Eukaryota</taxon>
        <taxon>Fungi</taxon>
        <taxon>Dikarya</taxon>
        <taxon>Basidiomycota</taxon>
        <taxon>Agaricomycotina</taxon>
        <taxon>Agaricomycetes</taxon>
        <taxon>Polyporales</taxon>
        <taxon>Adustoporiaceae</taxon>
        <taxon>Rhodonia</taxon>
    </lineage>
</organism>
<proteinExistence type="predicted"/>
<dbReference type="PANTHER" id="PTHR47990">
    <property type="entry name" value="2-OXOGLUTARATE (2OG) AND FE(II)-DEPENDENT OXYGENASE SUPERFAMILY PROTEIN-RELATED"/>
    <property type="match status" value="1"/>
</dbReference>
<dbReference type="Pfam" id="PF14226">
    <property type="entry name" value="DIOX_N"/>
    <property type="match status" value="1"/>
</dbReference>
<keyword evidence="4" id="KW-1185">Reference proteome</keyword>
<evidence type="ECO:0008006" key="5">
    <source>
        <dbReference type="Google" id="ProtNLM"/>
    </source>
</evidence>
<dbReference type="STRING" id="670580.A0A1X6MMX5"/>
<dbReference type="InterPro" id="IPR044861">
    <property type="entry name" value="IPNS-like_FE2OG_OXY"/>
</dbReference>
<evidence type="ECO:0000313" key="3">
    <source>
        <dbReference type="EMBL" id="OSX57433.1"/>
    </source>
</evidence>